<dbReference type="AlphaFoldDB" id="A0A482U365"/>
<dbReference type="EMBL" id="QNVY02000001">
    <property type="protein sequence ID" value="RYJ53190.1"/>
    <property type="molecule type" value="Genomic_DNA"/>
</dbReference>
<keyword evidence="2" id="KW-1185">Reference proteome</keyword>
<comment type="caution">
    <text evidence="1">The sequence shown here is derived from an EMBL/GenBank/DDBJ whole genome shotgun (WGS) entry which is preliminary data.</text>
</comment>
<dbReference type="Proteomes" id="UP000253235">
    <property type="component" value="Unassembled WGS sequence"/>
</dbReference>
<dbReference type="OrthoDB" id="795069at2"/>
<gene>
    <name evidence="1" type="ORF">DR871_003845</name>
</gene>
<accession>A0A482U365</accession>
<proteinExistence type="predicted"/>
<dbReference type="RefSeq" id="WP_113664783.1">
    <property type="nucleotide sequence ID" value="NZ_QNVY02000001.1"/>
</dbReference>
<evidence type="ECO:0000313" key="1">
    <source>
        <dbReference type="EMBL" id="RYJ53190.1"/>
    </source>
</evidence>
<reference evidence="1 2" key="1">
    <citation type="submission" date="2019-01" db="EMBL/GenBank/DDBJ databases">
        <title>Flavobacterium sp. nov. isolated from arctic soil.</title>
        <authorList>
            <person name="Kim D.-U."/>
        </authorList>
    </citation>
    <scope>NUCLEOTIDE SEQUENCE [LARGE SCALE GENOMIC DNA]</scope>
    <source>
        <strain evidence="1 2">Kopri-42</strain>
    </source>
</reference>
<sequence length="296" mass="35009">MIDFVRLYYRDKFRLEKSVLTPGNFATVNTVMEYFTGEIKYPYTTNVGSMDVGISKNSGYVKNSLHKLHNFNATGDKQNHNNFSYSTICDTIDFLSKKIVDANSTKLTQLEFGINIAIDKLPEVVVRRNFLMHKLKGGSNNDYRGKGELKQFSHNNYFIKVYDKGKQFGLDENILRFEIKFIKAKEFHALGVYNLEDLKSKENLRKLFVYLLKRFDELTIVDDFNETTIVEKNDYDKLSRYTNPIFWTEEIKGKHQQTKSRHRKEFERLLEKNDLLNTKIYLRKLLIQKFIYLINH</sequence>
<protein>
    <recommendedName>
        <fullName evidence="3">Replication initiation protein</fullName>
    </recommendedName>
</protein>
<evidence type="ECO:0000313" key="2">
    <source>
        <dbReference type="Proteomes" id="UP000253235"/>
    </source>
</evidence>
<evidence type="ECO:0008006" key="3">
    <source>
        <dbReference type="Google" id="ProtNLM"/>
    </source>
</evidence>
<name>A0A482U365_9FLAO</name>
<organism evidence="1 2">
    <name type="scientific">Flavobacterium petrolei</name>
    <dbReference type="NCBI Taxonomy" id="2259594"/>
    <lineage>
        <taxon>Bacteria</taxon>
        <taxon>Pseudomonadati</taxon>
        <taxon>Bacteroidota</taxon>
        <taxon>Flavobacteriia</taxon>
        <taxon>Flavobacteriales</taxon>
        <taxon>Flavobacteriaceae</taxon>
        <taxon>Flavobacterium</taxon>
    </lineage>
</organism>